<evidence type="ECO:0000256" key="8">
    <source>
        <dbReference type="ARBA" id="ARBA00022825"/>
    </source>
</evidence>
<evidence type="ECO:0000313" key="10">
    <source>
        <dbReference type="EMBL" id="PRY52745.1"/>
    </source>
</evidence>
<comment type="catalytic activity">
    <reaction evidence="1">
        <text>[L-4-(L-arginin-2-N-yl)aspartate](n) + H2O = [L-4-(L-arginin-2-N-yl)aspartate](n-1) + L-4-(L-arginin-2-N-yl)aspartate</text>
        <dbReference type="Rhea" id="RHEA:12845"/>
        <dbReference type="Rhea" id="RHEA-COMP:13728"/>
        <dbReference type="Rhea" id="RHEA-COMP:13734"/>
        <dbReference type="ChEBI" id="CHEBI:15377"/>
        <dbReference type="ChEBI" id="CHEBI:137986"/>
        <dbReference type="ChEBI" id="CHEBI:137991"/>
        <dbReference type="EC" id="3.4.15.6"/>
    </reaction>
</comment>
<feature type="chain" id="PRO_5015771581" description="Cyanophycinase" evidence="9">
    <location>
        <begin position="23"/>
        <end position="288"/>
    </location>
</feature>
<evidence type="ECO:0000256" key="1">
    <source>
        <dbReference type="ARBA" id="ARBA00001092"/>
    </source>
</evidence>
<evidence type="ECO:0000256" key="9">
    <source>
        <dbReference type="SAM" id="SignalP"/>
    </source>
</evidence>
<comment type="similarity">
    <text evidence="3">Belongs to the peptidase S51 family.</text>
</comment>
<dbReference type="InterPro" id="IPR011811">
    <property type="entry name" value="Peptidase_S51_cyanophycinase"/>
</dbReference>
<protein>
    <recommendedName>
        <fullName evidence="5">Cyanophycinase</fullName>
        <ecNumber evidence="4">3.4.15.6</ecNumber>
    </recommendedName>
</protein>
<dbReference type="PANTHER" id="PTHR36175">
    <property type="entry name" value="CYANOPHYCINASE"/>
    <property type="match status" value="1"/>
</dbReference>
<dbReference type="Pfam" id="PF03575">
    <property type="entry name" value="Peptidase_S51"/>
    <property type="match status" value="1"/>
</dbReference>
<dbReference type="GO" id="GO:0008241">
    <property type="term" value="F:peptidyl-dipeptidase activity"/>
    <property type="evidence" value="ECO:0007669"/>
    <property type="project" value="UniProtKB-EC"/>
</dbReference>
<proteinExistence type="inferred from homology"/>
<dbReference type="CDD" id="cd03145">
    <property type="entry name" value="GAT1_cyanophycinase"/>
    <property type="match status" value="1"/>
</dbReference>
<dbReference type="Gene3D" id="3.40.50.880">
    <property type="match status" value="1"/>
</dbReference>
<evidence type="ECO:0000256" key="4">
    <source>
        <dbReference type="ARBA" id="ARBA00013115"/>
    </source>
</evidence>
<dbReference type="GO" id="GO:0008236">
    <property type="term" value="F:serine-type peptidase activity"/>
    <property type="evidence" value="ECO:0007669"/>
    <property type="project" value="UniProtKB-KW"/>
</dbReference>
<evidence type="ECO:0000256" key="3">
    <source>
        <dbReference type="ARBA" id="ARBA00006534"/>
    </source>
</evidence>
<evidence type="ECO:0000256" key="6">
    <source>
        <dbReference type="ARBA" id="ARBA00022670"/>
    </source>
</evidence>
<comment type="function">
    <text evidence="2">Exopeptidase that catalyzes the hydrolytic cleavage of multi-L-arginyl-poly-L-aspartic acid (cyanophycin; a water-insoluble reserve polymer) into aspartate-arginine dipeptides.</text>
</comment>
<comment type="caution">
    <text evidence="10">The sequence shown here is derived from an EMBL/GenBank/DDBJ whole genome shotgun (WGS) entry which is preliminary data.</text>
</comment>
<dbReference type="Proteomes" id="UP000238034">
    <property type="component" value="Unassembled WGS sequence"/>
</dbReference>
<sequence>MKTTKRLLLATLLLLAAQTGFSQKTPAVQTVGPEKGALLIVGGGKVGPEIWSRFIELAGGESANIIIIPTAGDDSTINRGIFKEKELLESLGVQTVSILHTRDPKVAETEQFAAPIKKATGIWFVGGRQWKIADAILNTRTHRELKNLLNRGGVIAGTSAGATIQGSFLLRGDTKGNSILVGDHLQGLDFIHNVAIDQHILKRNRQFDLIEVIRSKPELLGIGIDESTAIMVQKDSFEVLGTSYAAVYERSKLDSPAPFIFLGRGQKYDLKNRKVIATETKTNTLVSK</sequence>
<dbReference type="EMBL" id="PVTH01000005">
    <property type="protein sequence ID" value="PRY52745.1"/>
    <property type="molecule type" value="Genomic_DNA"/>
</dbReference>
<reference evidence="10 11" key="1">
    <citation type="submission" date="2018-03" db="EMBL/GenBank/DDBJ databases">
        <title>Genomic Encyclopedia of Type Strains, Phase III (KMG-III): the genomes of soil and plant-associated and newly described type strains.</title>
        <authorList>
            <person name="Whitman W."/>
        </authorList>
    </citation>
    <scope>NUCLEOTIDE SEQUENCE [LARGE SCALE GENOMIC DNA]</scope>
    <source>
        <strain evidence="10 11">CGMCC 1.9313</strain>
    </source>
</reference>
<keyword evidence="6" id="KW-0645">Protease</keyword>
<dbReference type="GO" id="GO:0006508">
    <property type="term" value="P:proteolysis"/>
    <property type="evidence" value="ECO:0007669"/>
    <property type="project" value="UniProtKB-KW"/>
</dbReference>
<dbReference type="EC" id="3.4.15.6" evidence="4"/>
<dbReference type="SUPFAM" id="SSF52317">
    <property type="entry name" value="Class I glutamine amidotransferase-like"/>
    <property type="match status" value="1"/>
</dbReference>
<feature type="signal peptide" evidence="9">
    <location>
        <begin position="1"/>
        <end position="22"/>
    </location>
</feature>
<dbReference type="InterPro" id="IPR005320">
    <property type="entry name" value="Peptidase_S51"/>
</dbReference>
<dbReference type="NCBIfam" id="TIGR02069">
    <property type="entry name" value="cyanophycinase"/>
    <property type="match status" value="1"/>
</dbReference>
<dbReference type="OrthoDB" id="9799980at2"/>
<name>A0A2T0U493_9SPHI</name>
<dbReference type="InterPro" id="IPR029062">
    <property type="entry name" value="Class_I_gatase-like"/>
</dbReference>
<evidence type="ECO:0000256" key="2">
    <source>
        <dbReference type="ARBA" id="ARBA00002039"/>
    </source>
</evidence>
<keyword evidence="8" id="KW-0720">Serine protease</keyword>
<keyword evidence="9" id="KW-0732">Signal</keyword>
<dbReference type="AlphaFoldDB" id="A0A2T0U493"/>
<evidence type="ECO:0000256" key="7">
    <source>
        <dbReference type="ARBA" id="ARBA00022801"/>
    </source>
</evidence>
<dbReference type="PANTHER" id="PTHR36175:SF1">
    <property type="entry name" value="CYANOPHYCINASE"/>
    <property type="match status" value="1"/>
</dbReference>
<organism evidence="10 11">
    <name type="scientific">Arcticibacter pallidicorallinus</name>
    <dbReference type="NCBI Taxonomy" id="1259464"/>
    <lineage>
        <taxon>Bacteria</taxon>
        <taxon>Pseudomonadati</taxon>
        <taxon>Bacteroidota</taxon>
        <taxon>Sphingobacteriia</taxon>
        <taxon>Sphingobacteriales</taxon>
        <taxon>Sphingobacteriaceae</taxon>
        <taxon>Arcticibacter</taxon>
    </lineage>
</organism>
<keyword evidence="11" id="KW-1185">Reference proteome</keyword>
<gene>
    <name evidence="10" type="ORF">B0I27_105213</name>
</gene>
<dbReference type="RefSeq" id="WP_106293158.1">
    <property type="nucleotide sequence ID" value="NZ_PVTH01000005.1"/>
</dbReference>
<accession>A0A2T0U493</accession>
<evidence type="ECO:0000256" key="5">
    <source>
        <dbReference type="ARBA" id="ARBA00015719"/>
    </source>
</evidence>
<keyword evidence="7" id="KW-0378">Hydrolase</keyword>
<evidence type="ECO:0000313" key="11">
    <source>
        <dbReference type="Proteomes" id="UP000238034"/>
    </source>
</evidence>